<feature type="compositionally biased region" description="Basic residues" evidence="1">
    <location>
        <begin position="308"/>
        <end position="322"/>
    </location>
</feature>
<sequence length="630" mass="72227">MDQNISYDSNEAIDKSPFAIIYEGKTANGPDNIAEEEKVTFESLYDEAQSVNVKVLSKLRGRPLGLHQKRLLDVIGSLDKRIAVTTEQKQGGSKKSDRSTEKSRGKSTPKSARSKDNNIITFNCTELLLDELMLYHEKIKPAKQIEFVAVIVSAKDIMLQEIREPLFPFSVEIKHLKNLPPSDLSLTHIFLKYSLESVFTHGTEKIEVTKDNHQNIEFNYSKVLFINRMDIPFSIFVEALQTGLFSIQLYGVTTPELKKDTNTVGPTPQKTVNEDSETPAKNINKRTKPSKGKRSSANEDSEPPAKSLNKRPKSSKGKRSKKLLKEDKTKDILLAVAYVNLCDMLKSTLWTDYNIHLTSNLPHESWWSGRISEGERFPMDEMKDKPERVAPYLKQKDLIECGTIMKIRLRNGDLIQPSLLTNILSQREILSRIIIVFHGDDNSNVIWDTININNRTIDGRDISITPRNTPDSLMSIDNQKDYYSATSDEVNDMNYISGFLIDALDKKFLMVEGLSNFIKFSKVLGIVSRLKKDRNVKIFFNSSFVFTERLYPDPYQRFMNIVKLKKSWSSLMRMPYNVLKRKVSLLVLKCKRSSEKEEEGGKIKEELEKEKKENWKEMSGEEVEKIENLN</sequence>
<gene>
    <name evidence="2" type="ORF">LSTR_LSTR003276</name>
</gene>
<keyword evidence="3" id="KW-1185">Reference proteome</keyword>
<dbReference type="OrthoDB" id="188352at2759"/>
<feature type="compositionally biased region" description="Basic and acidic residues" evidence="1">
    <location>
        <begin position="94"/>
        <end position="104"/>
    </location>
</feature>
<feature type="region of interest" description="Disordered" evidence="1">
    <location>
        <begin position="257"/>
        <end position="322"/>
    </location>
</feature>
<comment type="caution">
    <text evidence="2">The sequence shown here is derived from an EMBL/GenBank/DDBJ whole genome shotgun (WGS) entry which is preliminary data.</text>
</comment>
<feature type="compositionally biased region" description="Basic residues" evidence="1">
    <location>
        <begin position="283"/>
        <end position="294"/>
    </location>
</feature>
<feature type="region of interest" description="Disordered" evidence="1">
    <location>
        <begin position="85"/>
        <end position="114"/>
    </location>
</feature>
<evidence type="ECO:0000313" key="2">
    <source>
        <dbReference type="EMBL" id="RZF48896.1"/>
    </source>
</evidence>
<reference evidence="2 3" key="1">
    <citation type="journal article" date="2017" name="Gigascience">
        <title>Genome sequence of the small brown planthopper, Laodelphax striatellus.</title>
        <authorList>
            <person name="Zhu J."/>
            <person name="Jiang F."/>
            <person name="Wang X."/>
            <person name="Yang P."/>
            <person name="Bao Y."/>
            <person name="Zhao W."/>
            <person name="Wang W."/>
            <person name="Lu H."/>
            <person name="Wang Q."/>
            <person name="Cui N."/>
            <person name="Li J."/>
            <person name="Chen X."/>
            <person name="Luo L."/>
            <person name="Yu J."/>
            <person name="Kang L."/>
            <person name="Cui F."/>
        </authorList>
    </citation>
    <scope>NUCLEOTIDE SEQUENCE [LARGE SCALE GENOMIC DNA]</scope>
    <source>
        <strain evidence="2">Lst14</strain>
    </source>
</reference>
<name>A0A482XSS6_LAOST</name>
<proteinExistence type="predicted"/>
<evidence type="ECO:0000313" key="3">
    <source>
        <dbReference type="Proteomes" id="UP000291343"/>
    </source>
</evidence>
<dbReference type="InParanoid" id="A0A482XSS6"/>
<feature type="compositionally biased region" description="Polar residues" evidence="1">
    <location>
        <begin position="262"/>
        <end position="271"/>
    </location>
</feature>
<organism evidence="2 3">
    <name type="scientific">Laodelphax striatellus</name>
    <name type="common">Small brown planthopper</name>
    <name type="synonym">Delphax striatella</name>
    <dbReference type="NCBI Taxonomy" id="195883"/>
    <lineage>
        <taxon>Eukaryota</taxon>
        <taxon>Metazoa</taxon>
        <taxon>Ecdysozoa</taxon>
        <taxon>Arthropoda</taxon>
        <taxon>Hexapoda</taxon>
        <taxon>Insecta</taxon>
        <taxon>Pterygota</taxon>
        <taxon>Neoptera</taxon>
        <taxon>Paraneoptera</taxon>
        <taxon>Hemiptera</taxon>
        <taxon>Auchenorrhyncha</taxon>
        <taxon>Fulgoroidea</taxon>
        <taxon>Delphacidae</taxon>
        <taxon>Criomorphinae</taxon>
        <taxon>Laodelphax</taxon>
    </lineage>
</organism>
<dbReference type="AlphaFoldDB" id="A0A482XSS6"/>
<dbReference type="Proteomes" id="UP000291343">
    <property type="component" value="Unassembled WGS sequence"/>
</dbReference>
<protein>
    <submittedName>
        <fullName evidence="2">Uncharacterized protein</fullName>
    </submittedName>
</protein>
<evidence type="ECO:0000256" key="1">
    <source>
        <dbReference type="SAM" id="MobiDB-lite"/>
    </source>
</evidence>
<accession>A0A482XSS6</accession>
<dbReference type="EMBL" id="QKKF02000897">
    <property type="protein sequence ID" value="RZF48896.1"/>
    <property type="molecule type" value="Genomic_DNA"/>
</dbReference>